<keyword evidence="3 10" id="KW-1134">Transmembrane beta strand</keyword>
<dbReference type="GO" id="GO:0006826">
    <property type="term" value="P:iron ion transport"/>
    <property type="evidence" value="ECO:0007669"/>
    <property type="project" value="UniProtKB-KW"/>
</dbReference>
<dbReference type="Pfam" id="PF13715">
    <property type="entry name" value="CarbopepD_reg_2"/>
    <property type="match status" value="1"/>
</dbReference>
<dbReference type="NCBIfam" id="TIGR04056">
    <property type="entry name" value="OMP_RagA_SusC"/>
    <property type="match status" value="1"/>
</dbReference>
<dbReference type="InterPro" id="IPR023997">
    <property type="entry name" value="TonB-dep_OMP_SusC/RagA_CS"/>
</dbReference>
<evidence type="ECO:0000256" key="10">
    <source>
        <dbReference type="PROSITE-ProRule" id="PRU01360"/>
    </source>
</evidence>
<evidence type="ECO:0000256" key="7">
    <source>
        <dbReference type="ARBA" id="ARBA00023077"/>
    </source>
</evidence>
<dbReference type="Gene3D" id="2.170.130.10">
    <property type="entry name" value="TonB-dependent receptor, plug domain"/>
    <property type="match status" value="1"/>
</dbReference>
<proteinExistence type="inferred from homology"/>
<dbReference type="Pfam" id="PF00593">
    <property type="entry name" value="TonB_dep_Rec_b-barrel"/>
    <property type="match status" value="1"/>
</dbReference>
<keyword evidence="8 10" id="KW-0472">Membrane</keyword>
<dbReference type="AlphaFoldDB" id="A0A4R6HBX1"/>
<evidence type="ECO:0000259" key="12">
    <source>
        <dbReference type="SMART" id="SM00965"/>
    </source>
</evidence>
<dbReference type="PROSITE" id="PS52016">
    <property type="entry name" value="TONB_DEPENDENT_REC_3"/>
    <property type="match status" value="1"/>
</dbReference>
<dbReference type="InterPro" id="IPR011662">
    <property type="entry name" value="Secretin/TonB_short_N"/>
</dbReference>
<evidence type="ECO:0000313" key="13">
    <source>
        <dbReference type="EMBL" id="TDO05468.1"/>
    </source>
</evidence>
<name>A0A4R6HBX1_9BACT</name>
<reference evidence="13 14" key="1">
    <citation type="submission" date="2019-03" db="EMBL/GenBank/DDBJ databases">
        <title>Freshwater and sediment microbial communities from various areas in North America, analyzing microbe dynamics in response to fracking.</title>
        <authorList>
            <person name="Lamendella R."/>
        </authorList>
    </citation>
    <scope>NUCLEOTIDE SEQUENCE [LARGE SCALE GENOMIC DNA]</scope>
    <source>
        <strain evidence="13 14">114D</strain>
    </source>
</reference>
<evidence type="ECO:0000256" key="5">
    <source>
        <dbReference type="ARBA" id="ARBA00022692"/>
    </source>
</evidence>
<dbReference type="Proteomes" id="UP000294848">
    <property type="component" value="Unassembled WGS sequence"/>
</dbReference>
<dbReference type="SMART" id="SM00965">
    <property type="entry name" value="STN"/>
    <property type="match status" value="1"/>
</dbReference>
<dbReference type="InterPro" id="IPR039426">
    <property type="entry name" value="TonB-dep_rcpt-like"/>
</dbReference>
<keyword evidence="6" id="KW-0408">Iron</keyword>
<keyword evidence="4" id="KW-0410">Iron transport</keyword>
<dbReference type="FunFam" id="2.170.130.10:FF:000008">
    <property type="entry name" value="SusC/RagA family TonB-linked outer membrane protein"/>
    <property type="match status" value="1"/>
</dbReference>
<dbReference type="InterPro" id="IPR023996">
    <property type="entry name" value="TonB-dep_OMP_SusC/RagA"/>
</dbReference>
<keyword evidence="9 10" id="KW-0998">Cell outer membrane</keyword>
<dbReference type="Pfam" id="PF07715">
    <property type="entry name" value="Plug"/>
    <property type="match status" value="1"/>
</dbReference>
<keyword evidence="7 11" id="KW-0798">TonB box</keyword>
<evidence type="ECO:0000256" key="6">
    <source>
        <dbReference type="ARBA" id="ARBA00023004"/>
    </source>
</evidence>
<dbReference type="InterPro" id="IPR008969">
    <property type="entry name" value="CarboxyPept-like_regulatory"/>
</dbReference>
<evidence type="ECO:0000256" key="11">
    <source>
        <dbReference type="RuleBase" id="RU003357"/>
    </source>
</evidence>
<dbReference type="OrthoDB" id="9768177at2"/>
<dbReference type="InterPro" id="IPR000531">
    <property type="entry name" value="Beta-barrel_TonB"/>
</dbReference>
<evidence type="ECO:0000256" key="8">
    <source>
        <dbReference type="ARBA" id="ARBA00023136"/>
    </source>
</evidence>
<dbReference type="NCBIfam" id="TIGR04057">
    <property type="entry name" value="SusC_RagA_signa"/>
    <property type="match status" value="1"/>
</dbReference>
<evidence type="ECO:0000256" key="4">
    <source>
        <dbReference type="ARBA" id="ARBA00022496"/>
    </source>
</evidence>
<evidence type="ECO:0000313" key="14">
    <source>
        <dbReference type="Proteomes" id="UP000294848"/>
    </source>
</evidence>
<dbReference type="EMBL" id="SNWI01000001">
    <property type="protein sequence ID" value="TDO05468.1"/>
    <property type="molecule type" value="Genomic_DNA"/>
</dbReference>
<feature type="domain" description="Secretin/TonB short N-terminal" evidence="12">
    <location>
        <begin position="75"/>
        <end position="127"/>
    </location>
</feature>
<organism evidence="13 14">
    <name type="scientific">Sunxiuqinia elliptica</name>
    <dbReference type="NCBI Taxonomy" id="655355"/>
    <lineage>
        <taxon>Bacteria</taxon>
        <taxon>Pseudomonadati</taxon>
        <taxon>Bacteroidota</taxon>
        <taxon>Bacteroidia</taxon>
        <taxon>Marinilabiliales</taxon>
        <taxon>Prolixibacteraceae</taxon>
        <taxon>Sunxiuqinia</taxon>
    </lineage>
</organism>
<gene>
    <name evidence="13" type="ORF">DET52_101828</name>
</gene>
<dbReference type="InterPro" id="IPR036942">
    <property type="entry name" value="Beta-barrel_TonB_sf"/>
</dbReference>
<comment type="caution">
    <text evidence="13">The sequence shown here is derived from an EMBL/GenBank/DDBJ whole genome shotgun (WGS) entry which is preliminary data.</text>
</comment>
<keyword evidence="2 10" id="KW-0813">Transport</keyword>
<keyword evidence="5 10" id="KW-0812">Transmembrane</keyword>
<dbReference type="SUPFAM" id="SSF49464">
    <property type="entry name" value="Carboxypeptidase regulatory domain-like"/>
    <property type="match status" value="1"/>
</dbReference>
<keyword evidence="4" id="KW-0406">Ion transport</keyword>
<dbReference type="Pfam" id="PF07660">
    <property type="entry name" value="STN"/>
    <property type="match status" value="1"/>
</dbReference>
<evidence type="ECO:0000256" key="9">
    <source>
        <dbReference type="ARBA" id="ARBA00023237"/>
    </source>
</evidence>
<dbReference type="SUPFAM" id="SSF56935">
    <property type="entry name" value="Porins"/>
    <property type="match status" value="1"/>
</dbReference>
<dbReference type="GO" id="GO:0009279">
    <property type="term" value="C:cell outer membrane"/>
    <property type="evidence" value="ECO:0007669"/>
    <property type="project" value="UniProtKB-SubCell"/>
</dbReference>
<comment type="subcellular location">
    <subcellularLocation>
        <location evidence="1 10">Cell outer membrane</location>
        <topology evidence="1 10">Multi-pass membrane protein</topology>
    </subcellularLocation>
</comment>
<evidence type="ECO:0000256" key="1">
    <source>
        <dbReference type="ARBA" id="ARBA00004571"/>
    </source>
</evidence>
<comment type="similarity">
    <text evidence="10 11">Belongs to the TonB-dependent receptor family.</text>
</comment>
<dbReference type="InterPro" id="IPR037066">
    <property type="entry name" value="Plug_dom_sf"/>
</dbReference>
<dbReference type="InterPro" id="IPR012910">
    <property type="entry name" value="Plug_dom"/>
</dbReference>
<dbReference type="Gene3D" id="2.40.170.20">
    <property type="entry name" value="TonB-dependent receptor, beta-barrel domain"/>
    <property type="match status" value="1"/>
</dbReference>
<evidence type="ECO:0000256" key="3">
    <source>
        <dbReference type="ARBA" id="ARBA00022452"/>
    </source>
</evidence>
<evidence type="ECO:0000256" key="2">
    <source>
        <dbReference type="ARBA" id="ARBA00022448"/>
    </source>
</evidence>
<sequence length="1118" mass="124973">MDYKFMKKKHNEGNRELARWLRKGFLIMRIFLVFMLLGVLQSTASVYSQTKRFSLNEANVSTREILTQIEQESDYRFFYEEKDLRLDDRANVDFSNSTIDEVLNKLFRQKNIEYKIMANNFIVLKSPETISNQEIASQQLTVSGRVVDANGEPLPGVTVVLKGTTQGTITEASGNFYLQTVPNDAILVFSFVGMKTLEIQVAGKSKIDVQMEEDAIGLDEVVAIGYGIQKKSDITGSLVSISEEELKSIPVVDPALAIQGRAAGVQVMNNSHQPGGNVSIKIRGTNSINANNEPLYVVDGFPLSGGLKYINPNDIISMEILKDASATAIYGSRGANGVVLISTKKGEAGKMQVSFNSSSKISYLSKKIEMLDAHEFRMMMNEAYENQNMLDGGNRALPYTADEVANPQNNIDWQEEATRAAFSHNHNLDVSGGTENLLYSASIGYRDEEGIVKTSDWQQISTRLSLESQLSSWVKFGINLNYNAIDNGLVETDHGGNSVPRAMLETFPDIPVYDENGDWTIGTNEGYASPTALINGIHNTRETDKFLGNLFFTLDLGQGFTFKTTYGREIETAKQSKFTDKKLISQAHTSSSAYVSSSKITSWQNENYLTYQKTIDDHSFDALIGVTWSKYAYEYFDVTVRDFPTDAFLTNQLQAGEDIAATSSGKEESKLNSYFGRLNYSFKNKYLVTGTLRSDGSSKFGENNKYAMFPSLALGWRLSEEDFIQESDLFSNLKLRLGYGITGNQEIGSYRSLERLGTINGVLGNRRATGIANVQIANADLKWERTEQYNVGLDFGFLKNRLDFVVDFYKKNTNDLLLQAPIPATTGFSTMLKNIGSVMNKGVEFTMNSVNIDKKFKWYTNLNVSFNKNEVIELANNGQDIFPIWFVNPVTIIREGESLGSFWGLTREGIYQNEEEIQAHLKNPGTTVPGDIKYKDLNNDQVIDSKDRSILGDNNPDFIYGLTNDFVYGPWSLTVQVSGVQGMQVANLNPIVLEDRQTLTNSYKSLLDRWHGEETGNNEVAMVRISSQLNISDRHIEDGSYLRFKNIALGYNLPKSITQKLRISDAKLTVSLIDWFTITNYEGYDPEVSTMGGHASQGIEFSSYPNSKSFLVGLNINF</sequence>
<accession>A0A4R6HBX1</accession>
<dbReference type="Gene3D" id="2.60.40.1120">
    <property type="entry name" value="Carboxypeptidase-like, regulatory domain"/>
    <property type="match status" value="1"/>
</dbReference>
<protein>
    <submittedName>
        <fullName evidence="13">TonB-linked SusC/RagA family outer membrane protein</fullName>
    </submittedName>
</protein>